<name>A0A1G8V3T7_9LACT</name>
<evidence type="ECO:0000256" key="1">
    <source>
        <dbReference type="SAM" id="SignalP"/>
    </source>
</evidence>
<dbReference type="STRING" id="426701.SAMN04488098_100143"/>
<dbReference type="AlphaFoldDB" id="A0A1G8V3T7"/>
<dbReference type="Proteomes" id="UP000199433">
    <property type="component" value="Unassembled WGS sequence"/>
</dbReference>
<keyword evidence="4" id="KW-1185">Reference proteome</keyword>
<feature type="chain" id="PRO_5011735887" description="DUF4015 domain-containing protein" evidence="1">
    <location>
        <begin position="29"/>
        <end position="413"/>
    </location>
</feature>
<dbReference type="OrthoDB" id="9774125at2"/>
<sequence>MKLNLKKHVFYSTALLAVASLSPSVVSADEDDTVDQPEDIETAYLNYTQDPLLSVPESFPRQFKFDSGVNIDYPEDGVKGIFVTAHSAGGSRLETLTDLVNSTELNSMVIDVKDDHGDIVMPIESDHEYVNQFTNNIVEAEPLMEHLEENDIYPIARIVVFKDSRLANERPDLSFTEDDGSVWANRRGESFVNPYEREVWEYNVEVARQAAKLGFKDIQFDYVRFPEGFEYRDEDLNYSRGDYEESDLDNVKQRVDAVTEFVAYARRELQPYDVDVSVDIFGYAATREETPGIGQNFSRISENVDVISSMIYPSHWGAGSLGIERPDLEPYEVISRYMEYENDVLDNLGDRAPVSRPWIQDFTASYLGAGWYTTYGAHEVSEQIRALNEHGVDEFLLWNAGNRYSEGATYSFD</sequence>
<reference evidence="4" key="1">
    <citation type="submission" date="2016-10" db="EMBL/GenBank/DDBJ databases">
        <authorList>
            <person name="Varghese N."/>
            <person name="Submissions S."/>
        </authorList>
    </citation>
    <scope>NUCLEOTIDE SEQUENCE [LARGE SCALE GENOMIC DNA]</scope>
    <source>
        <strain evidence="4">DSM 19181</strain>
    </source>
</reference>
<feature type="domain" description="DUF4015" evidence="2">
    <location>
        <begin position="80"/>
        <end position="404"/>
    </location>
</feature>
<keyword evidence="1" id="KW-0732">Signal</keyword>
<feature type="signal peptide" evidence="1">
    <location>
        <begin position="1"/>
        <end position="28"/>
    </location>
</feature>
<dbReference type="InterPro" id="IPR025275">
    <property type="entry name" value="DUF4015"/>
</dbReference>
<organism evidence="3 4">
    <name type="scientific">Alkalibacterium thalassium</name>
    <dbReference type="NCBI Taxonomy" id="426701"/>
    <lineage>
        <taxon>Bacteria</taxon>
        <taxon>Bacillati</taxon>
        <taxon>Bacillota</taxon>
        <taxon>Bacilli</taxon>
        <taxon>Lactobacillales</taxon>
        <taxon>Carnobacteriaceae</taxon>
        <taxon>Alkalibacterium</taxon>
    </lineage>
</organism>
<dbReference type="EMBL" id="FNFK01000001">
    <property type="protein sequence ID" value="SDJ60738.1"/>
    <property type="molecule type" value="Genomic_DNA"/>
</dbReference>
<dbReference type="RefSeq" id="WP_091264006.1">
    <property type="nucleotide sequence ID" value="NZ_FNFK01000001.1"/>
</dbReference>
<evidence type="ECO:0000313" key="4">
    <source>
        <dbReference type="Proteomes" id="UP000199433"/>
    </source>
</evidence>
<evidence type="ECO:0000313" key="3">
    <source>
        <dbReference type="EMBL" id="SDJ60738.1"/>
    </source>
</evidence>
<gene>
    <name evidence="3" type="ORF">SAMN04488098_100143</name>
</gene>
<accession>A0A1G8V3T7</accession>
<protein>
    <recommendedName>
        <fullName evidence="2">DUF4015 domain-containing protein</fullName>
    </recommendedName>
</protein>
<dbReference type="Pfam" id="PF13200">
    <property type="entry name" value="DUF4015"/>
    <property type="match status" value="1"/>
</dbReference>
<proteinExistence type="predicted"/>
<dbReference type="Gene3D" id="3.20.20.80">
    <property type="entry name" value="Glycosidases"/>
    <property type="match status" value="1"/>
</dbReference>
<evidence type="ECO:0000259" key="2">
    <source>
        <dbReference type="Pfam" id="PF13200"/>
    </source>
</evidence>